<organism evidence="3">
    <name type="scientific">Oikopleura dioica</name>
    <name type="common">Tunicate</name>
    <dbReference type="NCBI Taxonomy" id="34765"/>
    <lineage>
        <taxon>Eukaryota</taxon>
        <taxon>Metazoa</taxon>
        <taxon>Chordata</taxon>
        <taxon>Tunicata</taxon>
        <taxon>Appendicularia</taxon>
        <taxon>Copelata</taxon>
        <taxon>Oikopleuridae</taxon>
        <taxon>Oikopleura</taxon>
    </lineage>
</organism>
<dbReference type="InterPro" id="IPR029058">
    <property type="entry name" value="AB_hydrolase_fold"/>
</dbReference>
<protein>
    <recommendedName>
        <fullName evidence="4">AB hydrolase-1 domain-containing protein</fullName>
    </recommendedName>
</protein>
<evidence type="ECO:0008006" key="4">
    <source>
        <dbReference type="Google" id="ProtNLM"/>
    </source>
</evidence>
<sequence>RNASINLLFITIPFAMHPVQVKPKTIIYFLTFFLTGLALLHEILKQTGIEKIKELYLKKISASLHTVGLLDKDPEYGLYISGDFANLQESQIYFLDAQVKGQGDRPVILLFNSMQYSSNMWLKLGVIHELAQNGYRSISIDLPGYGGSDKVPSIDEDARRIRLFEQMIKFFQLDEFVAVTPGYSGEYFLPFVFESQAAENALGWVPISPDGVKRFSLDEIALLPIPTLILFGEYDSAGEQDARTLAKMPNSSKKIFYSSGKHCFVDDPKYFTSSLLNFMQTV</sequence>
<feature type="non-terminal residue" evidence="3">
    <location>
        <position position="1"/>
    </location>
</feature>
<evidence type="ECO:0000256" key="1">
    <source>
        <dbReference type="ARBA" id="ARBA00004496"/>
    </source>
</evidence>
<keyword evidence="2" id="KW-0963">Cytoplasm</keyword>
<dbReference type="PANTHER" id="PTHR46197">
    <property type="entry name" value="PROTEIN ABHD14B-LIKE"/>
    <property type="match status" value="1"/>
</dbReference>
<dbReference type="AlphaFoldDB" id="E4YDY0"/>
<dbReference type="EMBL" id="FN654443">
    <property type="protein sequence ID" value="CBY33736.1"/>
    <property type="molecule type" value="Genomic_DNA"/>
</dbReference>
<dbReference type="Proteomes" id="UP000011014">
    <property type="component" value="Unassembled WGS sequence"/>
</dbReference>
<dbReference type="PANTHER" id="PTHR46197:SF3">
    <property type="entry name" value="AB HYDROLASE-1 DOMAIN-CONTAINING PROTEIN"/>
    <property type="match status" value="1"/>
</dbReference>
<name>E4YDY0_OIKDI</name>
<dbReference type="GO" id="GO:0005737">
    <property type="term" value="C:cytoplasm"/>
    <property type="evidence" value="ECO:0007669"/>
    <property type="project" value="UniProtKB-SubCell"/>
</dbReference>
<dbReference type="SUPFAM" id="SSF53474">
    <property type="entry name" value="alpha/beta-Hydrolases"/>
    <property type="match status" value="1"/>
</dbReference>
<proteinExistence type="predicted"/>
<dbReference type="Gene3D" id="3.40.50.1820">
    <property type="entry name" value="alpha/beta hydrolase"/>
    <property type="match status" value="1"/>
</dbReference>
<evidence type="ECO:0000256" key="2">
    <source>
        <dbReference type="ARBA" id="ARBA00022490"/>
    </source>
</evidence>
<gene>
    <name evidence="3" type="ORF">GSOID_T00021678001</name>
</gene>
<evidence type="ECO:0000313" key="3">
    <source>
        <dbReference type="EMBL" id="CBY33736.1"/>
    </source>
</evidence>
<accession>E4YDY0</accession>
<reference evidence="3" key="1">
    <citation type="journal article" date="2010" name="Science">
        <title>Plasticity of animal genome architecture unmasked by rapid evolution of a pelagic tunicate.</title>
        <authorList>
            <person name="Denoeud F."/>
            <person name="Henriet S."/>
            <person name="Mungpakdee S."/>
            <person name="Aury J.M."/>
            <person name="Da Silva C."/>
            <person name="Brinkmann H."/>
            <person name="Mikhaleva J."/>
            <person name="Olsen L.C."/>
            <person name="Jubin C."/>
            <person name="Canestro C."/>
            <person name="Bouquet J.M."/>
            <person name="Danks G."/>
            <person name="Poulain J."/>
            <person name="Campsteijn C."/>
            <person name="Adamski M."/>
            <person name="Cross I."/>
            <person name="Yadetie F."/>
            <person name="Muffato M."/>
            <person name="Louis A."/>
            <person name="Butcher S."/>
            <person name="Tsagkogeorga G."/>
            <person name="Konrad A."/>
            <person name="Singh S."/>
            <person name="Jensen M.F."/>
            <person name="Cong E.H."/>
            <person name="Eikeseth-Otteraa H."/>
            <person name="Noel B."/>
            <person name="Anthouard V."/>
            <person name="Porcel B.M."/>
            <person name="Kachouri-Lafond R."/>
            <person name="Nishino A."/>
            <person name="Ugolini M."/>
            <person name="Chourrout P."/>
            <person name="Nishida H."/>
            <person name="Aasland R."/>
            <person name="Huzurbazar S."/>
            <person name="Westhof E."/>
            <person name="Delsuc F."/>
            <person name="Lehrach H."/>
            <person name="Reinhardt R."/>
            <person name="Weissenbach J."/>
            <person name="Roy S.W."/>
            <person name="Artiguenave F."/>
            <person name="Postlethwait J.H."/>
            <person name="Manak J.R."/>
            <person name="Thompson E.M."/>
            <person name="Jaillon O."/>
            <person name="Du Pasquier L."/>
            <person name="Boudinot P."/>
            <person name="Liberles D.A."/>
            <person name="Volff J.N."/>
            <person name="Philippe H."/>
            <person name="Lenhard B."/>
            <person name="Roest Crollius H."/>
            <person name="Wincker P."/>
            <person name="Chourrout D."/>
        </authorList>
    </citation>
    <scope>NUCLEOTIDE SEQUENCE [LARGE SCALE GENOMIC DNA]</scope>
</reference>
<comment type="subcellular location">
    <subcellularLocation>
        <location evidence="1">Cytoplasm</location>
    </subcellularLocation>
</comment>